<evidence type="ECO:0000313" key="1">
    <source>
        <dbReference type="EMBL" id="KIM22249.1"/>
    </source>
</evidence>
<dbReference type="STRING" id="933852.A0A0C3AQB3"/>
<reference evidence="1 2" key="1">
    <citation type="submission" date="2014-04" db="EMBL/GenBank/DDBJ databases">
        <authorList>
            <consortium name="DOE Joint Genome Institute"/>
            <person name="Kuo A."/>
            <person name="Zuccaro A."/>
            <person name="Kohler A."/>
            <person name="Nagy L.G."/>
            <person name="Floudas D."/>
            <person name="Copeland A."/>
            <person name="Barry K.W."/>
            <person name="Cichocki N."/>
            <person name="Veneault-Fourrey C."/>
            <person name="LaButti K."/>
            <person name="Lindquist E.A."/>
            <person name="Lipzen A."/>
            <person name="Lundell T."/>
            <person name="Morin E."/>
            <person name="Murat C."/>
            <person name="Sun H."/>
            <person name="Tunlid A."/>
            <person name="Henrissat B."/>
            <person name="Grigoriev I.V."/>
            <person name="Hibbett D.S."/>
            <person name="Martin F."/>
            <person name="Nordberg H.P."/>
            <person name="Cantor M.N."/>
            <person name="Hua S.X."/>
        </authorList>
    </citation>
    <scope>NUCLEOTIDE SEQUENCE [LARGE SCALE GENOMIC DNA]</scope>
    <source>
        <strain evidence="1 2">MAFF 305830</strain>
    </source>
</reference>
<accession>A0A0C3AQB3</accession>
<dbReference type="SUPFAM" id="SSF51126">
    <property type="entry name" value="Pectin lyase-like"/>
    <property type="match status" value="1"/>
</dbReference>
<dbReference type="HOGENOM" id="CLU_2270268_0_0_1"/>
<keyword evidence="1" id="KW-0456">Lyase</keyword>
<dbReference type="Gene3D" id="2.160.20.10">
    <property type="entry name" value="Single-stranded right-handed beta-helix, Pectin lyase-like"/>
    <property type="match status" value="1"/>
</dbReference>
<protein>
    <submittedName>
        <fullName evidence="1">Polysaccharide lyase family 1 protein</fullName>
    </submittedName>
</protein>
<feature type="non-terminal residue" evidence="1">
    <location>
        <position position="1"/>
    </location>
</feature>
<keyword evidence="2" id="KW-1185">Reference proteome</keyword>
<sequence length="103" mass="10363">DSQTGAVVLAEGNYFNTVTTPSVSGSAGREYFIQSSSDVSTCTSSLGRTCQANTLTSSGSVSHLDSAVLTNLKTQSAVTGYSPMTASAAATYVQANAGVGKVN</sequence>
<dbReference type="Proteomes" id="UP000054097">
    <property type="component" value="Unassembled WGS sequence"/>
</dbReference>
<proteinExistence type="predicted"/>
<dbReference type="GO" id="GO:0016829">
    <property type="term" value="F:lyase activity"/>
    <property type="evidence" value="ECO:0007669"/>
    <property type="project" value="UniProtKB-KW"/>
</dbReference>
<dbReference type="EMBL" id="KN824360">
    <property type="protein sequence ID" value="KIM22249.1"/>
    <property type="molecule type" value="Genomic_DNA"/>
</dbReference>
<dbReference type="OrthoDB" id="1637350at2759"/>
<dbReference type="InterPro" id="IPR012334">
    <property type="entry name" value="Pectin_lyas_fold"/>
</dbReference>
<evidence type="ECO:0000313" key="2">
    <source>
        <dbReference type="Proteomes" id="UP000054097"/>
    </source>
</evidence>
<dbReference type="InterPro" id="IPR011050">
    <property type="entry name" value="Pectin_lyase_fold/virulence"/>
</dbReference>
<reference evidence="2" key="2">
    <citation type="submission" date="2015-01" db="EMBL/GenBank/DDBJ databases">
        <title>Evolutionary Origins and Diversification of the Mycorrhizal Mutualists.</title>
        <authorList>
            <consortium name="DOE Joint Genome Institute"/>
            <consortium name="Mycorrhizal Genomics Consortium"/>
            <person name="Kohler A."/>
            <person name="Kuo A."/>
            <person name="Nagy L.G."/>
            <person name="Floudas D."/>
            <person name="Copeland A."/>
            <person name="Barry K.W."/>
            <person name="Cichocki N."/>
            <person name="Veneault-Fourrey C."/>
            <person name="LaButti K."/>
            <person name="Lindquist E.A."/>
            <person name="Lipzen A."/>
            <person name="Lundell T."/>
            <person name="Morin E."/>
            <person name="Murat C."/>
            <person name="Riley R."/>
            <person name="Ohm R."/>
            <person name="Sun H."/>
            <person name="Tunlid A."/>
            <person name="Henrissat B."/>
            <person name="Grigoriev I.V."/>
            <person name="Hibbett D.S."/>
            <person name="Martin F."/>
        </authorList>
    </citation>
    <scope>NUCLEOTIDE SEQUENCE [LARGE SCALE GENOMIC DNA]</scope>
    <source>
        <strain evidence="2">MAFF 305830</strain>
    </source>
</reference>
<gene>
    <name evidence="1" type="ORF">M408DRAFT_28883</name>
</gene>
<name>A0A0C3AQB3_SERVB</name>
<organism evidence="1 2">
    <name type="scientific">Serendipita vermifera MAFF 305830</name>
    <dbReference type="NCBI Taxonomy" id="933852"/>
    <lineage>
        <taxon>Eukaryota</taxon>
        <taxon>Fungi</taxon>
        <taxon>Dikarya</taxon>
        <taxon>Basidiomycota</taxon>
        <taxon>Agaricomycotina</taxon>
        <taxon>Agaricomycetes</taxon>
        <taxon>Sebacinales</taxon>
        <taxon>Serendipitaceae</taxon>
        <taxon>Serendipita</taxon>
    </lineage>
</organism>
<dbReference type="AlphaFoldDB" id="A0A0C3AQB3"/>